<keyword evidence="3 5" id="KW-0863">Zinc-finger</keyword>
<dbReference type="InterPro" id="IPR038508">
    <property type="entry name" value="ArfGAP_dom_sf"/>
</dbReference>
<dbReference type="HOGENOM" id="CLU_669672_0_0_1"/>
<name>A4RRX0_OSTLU</name>
<dbReference type="GO" id="GO:0008270">
    <property type="term" value="F:zinc ion binding"/>
    <property type="evidence" value="ECO:0007669"/>
    <property type="project" value="UniProtKB-KW"/>
</dbReference>
<evidence type="ECO:0000256" key="5">
    <source>
        <dbReference type="PROSITE-ProRule" id="PRU00288"/>
    </source>
</evidence>
<dbReference type="InterPro" id="IPR001164">
    <property type="entry name" value="ArfGAP_dom"/>
</dbReference>
<organism evidence="8 9">
    <name type="scientific">Ostreococcus lucimarinus (strain CCE9901)</name>
    <dbReference type="NCBI Taxonomy" id="436017"/>
    <lineage>
        <taxon>Eukaryota</taxon>
        <taxon>Viridiplantae</taxon>
        <taxon>Chlorophyta</taxon>
        <taxon>Mamiellophyceae</taxon>
        <taxon>Mamiellales</taxon>
        <taxon>Bathycoccaceae</taxon>
        <taxon>Ostreococcus</taxon>
    </lineage>
</organism>
<evidence type="ECO:0000256" key="3">
    <source>
        <dbReference type="ARBA" id="ARBA00022771"/>
    </source>
</evidence>
<gene>
    <name evidence="8" type="ORF">OSTLU_23957</name>
</gene>
<dbReference type="PANTHER" id="PTHR45686:SF4">
    <property type="entry name" value="ADP-RIBOSYLATION FACTOR GTPASE ACTIVATING PROTEIN 3, ISOFORM H"/>
    <property type="match status" value="1"/>
</dbReference>
<dbReference type="OMA" id="WSANELD"/>
<feature type="compositionally biased region" description="Acidic residues" evidence="6">
    <location>
        <begin position="241"/>
        <end position="258"/>
    </location>
</feature>
<dbReference type="GO" id="GO:0048205">
    <property type="term" value="P:COPI coating of Golgi vesicle"/>
    <property type="evidence" value="ECO:0007669"/>
    <property type="project" value="TreeGrafter"/>
</dbReference>
<dbReference type="KEGG" id="olu:OSTLU_23957"/>
<dbReference type="Proteomes" id="UP000001568">
    <property type="component" value="Chromosome 1"/>
</dbReference>
<feature type="compositionally biased region" description="Low complexity" evidence="6">
    <location>
        <begin position="301"/>
        <end position="312"/>
    </location>
</feature>
<dbReference type="Gene3D" id="1.10.220.150">
    <property type="entry name" value="Arf GTPase activating protein"/>
    <property type="match status" value="1"/>
</dbReference>
<dbReference type="PRINTS" id="PR00405">
    <property type="entry name" value="REVINTRACTNG"/>
</dbReference>
<dbReference type="STRING" id="436017.A4RRX0"/>
<accession>A4RRX0</accession>
<dbReference type="SUPFAM" id="SSF57863">
    <property type="entry name" value="ArfGap/RecO-like zinc finger"/>
    <property type="match status" value="1"/>
</dbReference>
<evidence type="ECO:0000256" key="1">
    <source>
        <dbReference type="ARBA" id="ARBA00022468"/>
    </source>
</evidence>
<dbReference type="Gramene" id="ABO94269">
    <property type="protein sequence ID" value="ABO94269"/>
    <property type="gene ID" value="OSTLU_23957"/>
</dbReference>
<keyword evidence="9" id="KW-1185">Reference proteome</keyword>
<feature type="compositionally biased region" description="Low complexity" evidence="6">
    <location>
        <begin position="349"/>
        <end position="367"/>
    </location>
</feature>
<evidence type="ECO:0000256" key="2">
    <source>
        <dbReference type="ARBA" id="ARBA00022723"/>
    </source>
</evidence>
<feature type="region of interest" description="Disordered" evidence="6">
    <location>
        <begin position="213"/>
        <end position="385"/>
    </location>
</feature>
<reference evidence="8 9" key="1">
    <citation type="journal article" date="2007" name="Proc. Natl. Acad. Sci. U.S.A.">
        <title>The tiny eukaryote Ostreococcus provides genomic insights into the paradox of plankton speciation.</title>
        <authorList>
            <person name="Palenik B."/>
            <person name="Grimwood J."/>
            <person name="Aerts A."/>
            <person name="Rouze P."/>
            <person name="Salamov A."/>
            <person name="Putnam N."/>
            <person name="Dupont C."/>
            <person name="Jorgensen R."/>
            <person name="Derelle E."/>
            <person name="Rombauts S."/>
            <person name="Zhou K."/>
            <person name="Otillar R."/>
            <person name="Merchant S.S."/>
            <person name="Podell S."/>
            <person name="Gaasterland T."/>
            <person name="Napoli C."/>
            <person name="Gendler K."/>
            <person name="Manuell A."/>
            <person name="Tai V."/>
            <person name="Vallon O."/>
            <person name="Piganeau G."/>
            <person name="Jancek S."/>
            <person name="Heijde M."/>
            <person name="Jabbari K."/>
            <person name="Bowler C."/>
            <person name="Lohr M."/>
            <person name="Robbens S."/>
            <person name="Werner G."/>
            <person name="Dubchak I."/>
            <person name="Pazour G.J."/>
            <person name="Ren Q."/>
            <person name="Paulsen I."/>
            <person name="Delwiche C."/>
            <person name="Schmutz J."/>
            <person name="Rokhsar D."/>
            <person name="Van de Peer Y."/>
            <person name="Moreau H."/>
            <person name="Grigoriev I.V."/>
        </authorList>
    </citation>
    <scope>NUCLEOTIDE SEQUENCE [LARGE SCALE GENOMIC DNA]</scope>
    <source>
        <strain evidence="8 9">CCE9901</strain>
    </source>
</reference>
<evidence type="ECO:0000256" key="4">
    <source>
        <dbReference type="ARBA" id="ARBA00022833"/>
    </source>
</evidence>
<dbReference type="EMBL" id="CP000581">
    <property type="protein sequence ID" value="ABO94269.1"/>
    <property type="molecule type" value="Genomic_DNA"/>
</dbReference>
<dbReference type="SMART" id="SM00105">
    <property type="entry name" value="ArfGap"/>
    <property type="match status" value="1"/>
</dbReference>
<dbReference type="GO" id="GO:0005096">
    <property type="term" value="F:GTPase activator activity"/>
    <property type="evidence" value="ECO:0007669"/>
    <property type="project" value="UniProtKB-KW"/>
</dbReference>
<feature type="compositionally biased region" description="Pro residues" evidence="6">
    <location>
        <begin position="263"/>
        <end position="274"/>
    </location>
</feature>
<keyword evidence="4" id="KW-0862">Zinc</keyword>
<dbReference type="RefSeq" id="XP_001415977.1">
    <property type="nucleotide sequence ID" value="XM_001415940.1"/>
</dbReference>
<evidence type="ECO:0000256" key="6">
    <source>
        <dbReference type="SAM" id="MobiDB-lite"/>
    </source>
</evidence>
<evidence type="ECO:0000259" key="7">
    <source>
        <dbReference type="PROSITE" id="PS50115"/>
    </source>
</evidence>
<dbReference type="Pfam" id="PF01412">
    <property type="entry name" value="ArfGap"/>
    <property type="match status" value="1"/>
</dbReference>
<dbReference type="GO" id="GO:0000139">
    <property type="term" value="C:Golgi membrane"/>
    <property type="evidence" value="ECO:0007669"/>
    <property type="project" value="GOC"/>
</dbReference>
<dbReference type="CDD" id="cd08831">
    <property type="entry name" value="ArfGap_ArfGap2_3_like"/>
    <property type="match status" value="1"/>
</dbReference>
<keyword evidence="2" id="KW-0479">Metal-binding</keyword>
<dbReference type="GeneID" id="4999492"/>
<feature type="domain" description="Arf-GAP" evidence="7">
    <location>
        <begin position="21"/>
        <end position="142"/>
    </location>
</feature>
<protein>
    <recommendedName>
        <fullName evidence="7">Arf-GAP domain-containing protein</fullName>
    </recommendedName>
</protein>
<proteinExistence type="predicted"/>
<keyword evidence="1" id="KW-0343">GTPase activation</keyword>
<dbReference type="PANTHER" id="PTHR45686">
    <property type="entry name" value="ADP-RIBOSYLATION FACTOR GTPASE ACTIVATING PROTEIN 3, ISOFORM H-RELATED"/>
    <property type="match status" value="1"/>
</dbReference>
<dbReference type="InterPro" id="IPR037278">
    <property type="entry name" value="ARFGAP/RecO"/>
</dbReference>
<evidence type="ECO:0000313" key="8">
    <source>
        <dbReference type="EMBL" id="ABO94269.1"/>
    </source>
</evidence>
<dbReference type="PROSITE" id="PS50115">
    <property type="entry name" value="ARFGAP"/>
    <property type="match status" value="1"/>
</dbReference>
<evidence type="ECO:0000313" key="9">
    <source>
        <dbReference type="Proteomes" id="UP000001568"/>
    </source>
</evidence>
<dbReference type="OrthoDB" id="10266696at2759"/>
<feature type="compositionally biased region" description="Polar residues" evidence="6">
    <location>
        <begin position="330"/>
        <end position="339"/>
    </location>
</feature>
<dbReference type="AlphaFoldDB" id="A4RRX0"/>
<sequence length="431" mass="45946">MAPPERADAANAKAIDDAARDALFGALLRKGGNRACFDCGSPCPKWTSKNFGVFVCLDCSGVHRSLGVHVSMVKSANMDRWSANELDVFRVTKGNDKARAFFSKHGWSAAERGRIGQKYTSRAAMLYAKQIAKEVEALRSSGEAPTSPRSPRGGDVLEEDDFFKLAEKEAAPAAAKKVVESKPAEVAVKRAVEVKKPLPSKPRSSIFAKRPMMSLPKTKTGPGAMAKAPATSPGFTSTEPLAEEEEPAMGEQSDEEEVTVVSPPAPAVAPPAPAPVEVKKPSNIGRSADGHVTLLNPKFTSSAPQQQKSSPSGTYRPNYYTNPDPRYGLHNTQGAQAPQASAGRYSSPAANSSSYGNYGNMSSASSNQYGQRDGRFDGFDGDDTDLSARDLMQKMSLAAKNDLHAVKNVASRVGSTLRSAANSLYDELQKS</sequence>
<dbReference type="eggNOG" id="KOG0706">
    <property type="taxonomic scope" value="Eukaryota"/>
</dbReference>